<protein>
    <recommendedName>
        <fullName evidence="1">Cupin type-2 domain-containing protein</fullName>
    </recommendedName>
</protein>
<dbReference type="GO" id="GO:0005975">
    <property type="term" value="P:carbohydrate metabolic process"/>
    <property type="evidence" value="ECO:0007669"/>
    <property type="project" value="InterPro"/>
</dbReference>
<evidence type="ECO:0000259" key="1">
    <source>
        <dbReference type="Pfam" id="PF07883"/>
    </source>
</evidence>
<evidence type="ECO:0000313" key="2">
    <source>
        <dbReference type="EMBL" id="SPC87306.1"/>
    </source>
</evidence>
<dbReference type="Pfam" id="PF02502">
    <property type="entry name" value="LacAB_rpiB"/>
    <property type="match status" value="1"/>
</dbReference>
<dbReference type="InterPro" id="IPR036569">
    <property type="entry name" value="RpiB_LacA_LacB_sf"/>
</dbReference>
<dbReference type="InterPro" id="IPR014710">
    <property type="entry name" value="RmlC-like_jellyroll"/>
</dbReference>
<dbReference type="Gene3D" id="3.40.1400.10">
    <property type="entry name" value="Sugar-phosphate isomerase, RpiB/LacA/LacB"/>
    <property type="match status" value="1"/>
</dbReference>
<dbReference type="PANTHER" id="PTHR30345:SF0">
    <property type="entry name" value="DNA DAMAGE-REPAIR_TOLERATION PROTEIN DRT102"/>
    <property type="match status" value="1"/>
</dbReference>
<accession>A0A2N9F8S4</accession>
<dbReference type="GO" id="GO:0016853">
    <property type="term" value="F:isomerase activity"/>
    <property type="evidence" value="ECO:0007669"/>
    <property type="project" value="InterPro"/>
</dbReference>
<feature type="domain" description="Cupin type-2" evidence="1">
    <location>
        <begin position="256"/>
        <end position="316"/>
    </location>
</feature>
<dbReference type="AlphaFoldDB" id="A0A2N9F8S4"/>
<name>A0A2N9F8S4_FAGSY</name>
<dbReference type="SUPFAM" id="SSF51182">
    <property type="entry name" value="RmlC-like cupins"/>
    <property type="match status" value="1"/>
</dbReference>
<dbReference type="InterPro" id="IPR003500">
    <property type="entry name" value="RpiB_LacA_LacB"/>
</dbReference>
<dbReference type="Gene3D" id="2.60.120.10">
    <property type="entry name" value="Jelly Rolls"/>
    <property type="match status" value="1"/>
</dbReference>
<reference evidence="2" key="1">
    <citation type="submission" date="2018-02" db="EMBL/GenBank/DDBJ databases">
        <authorList>
            <person name="Cohen D.B."/>
            <person name="Kent A.D."/>
        </authorList>
    </citation>
    <scope>NUCLEOTIDE SEQUENCE</scope>
</reference>
<dbReference type="InterPro" id="IPR012100">
    <property type="entry name" value="DRT102"/>
</dbReference>
<dbReference type="SUPFAM" id="SSF89623">
    <property type="entry name" value="Ribose/Galactose isomerase RpiB/AlsB"/>
    <property type="match status" value="1"/>
</dbReference>
<sequence>MSSPHDSREDLGSGHLPHGCRGEGPIVFFTSHSLPSPLHHNHGRVHHHNHTTTTRPLKIIAGADSFGCDLKDTLISHLRSLNIEVEDLGTSSYYTIAAEVGRHVSSPPTSTTTETRGLVACGTGVGVAIFANKFPGVFAATCLTPEEAQNARSINNSNVLAVSGMSTSPSSAIEILDTWLNTPFKSPCPASKSEPWPQEIESFLDTSLSEIPTIGPQFDSSSCSICCLVKNRELGPIDLIPGGSMKIVRESPTSAIVRFKAGSVEPAHHHTFGHDLVVLEGKKSVWNLSKKERFDLGVGDYLFTPAKDVHRVKYYEDTEFFIKWDGKWDMFFDEDLEAAKISY</sequence>
<dbReference type="InterPro" id="IPR011051">
    <property type="entry name" value="RmlC_Cupin_sf"/>
</dbReference>
<dbReference type="PANTHER" id="PTHR30345">
    <property type="entry name" value="RIBOSE-5-PHOSPHATE ISOMERASE B"/>
    <property type="match status" value="1"/>
</dbReference>
<gene>
    <name evidence="2" type="ORF">FSB_LOCUS15188</name>
</gene>
<dbReference type="InterPro" id="IPR013096">
    <property type="entry name" value="Cupin_2"/>
</dbReference>
<dbReference type="Pfam" id="PF07883">
    <property type="entry name" value="Cupin_2"/>
    <property type="match status" value="1"/>
</dbReference>
<organism evidence="2">
    <name type="scientific">Fagus sylvatica</name>
    <name type="common">Beechnut</name>
    <dbReference type="NCBI Taxonomy" id="28930"/>
    <lineage>
        <taxon>Eukaryota</taxon>
        <taxon>Viridiplantae</taxon>
        <taxon>Streptophyta</taxon>
        <taxon>Embryophyta</taxon>
        <taxon>Tracheophyta</taxon>
        <taxon>Spermatophyta</taxon>
        <taxon>Magnoliopsida</taxon>
        <taxon>eudicotyledons</taxon>
        <taxon>Gunneridae</taxon>
        <taxon>Pentapetalae</taxon>
        <taxon>rosids</taxon>
        <taxon>fabids</taxon>
        <taxon>Fagales</taxon>
        <taxon>Fagaceae</taxon>
        <taxon>Fagus</taxon>
    </lineage>
</organism>
<dbReference type="EMBL" id="OIVN01000912">
    <property type="protein sequence ID" value="SPC87306.1"/>
    <property type="molecule type" value="Genomic_DNA"/>
</dbReference>
<proteinExistence type="predicted"/>
<dbReference type="PIRSF" id="PIRSF011609">
    <property type="entry name" value="DRT102"/>
    <property type="match status" value="1"/>
</dbReference>